<dbReference type="RefSeq" id="WP_197421044.1">
    <property type="nucleotide sequence ID" value="NZ_JBHSCR010000028.1"/>
</dbReference>
<accession>A0ABV8UGD4</accession>
<evidence type="ECO:0000313" key="2">
    <source>
        <dbReference type="Proteomes" id="UP001595776"/>
    </source>
</evidence>
<gene>
    <name evidence="1" type="ORF">ACFO5Q_16820</name>
</gene>
<evidence type="ECO:0000313" key="1">
    <source>
        <dbReference type="EMBL" id="MFC4349519.1"/>
    </source>
</evidence>
<dbReference type="Proteomes" id="UP001595776">
    <property type="component" value="Unassembled WGS sequence"/>
</dbReference>
<dbReference type="Gene3D" id="3.40.50.300">
    <property type="entry name" value="P-loop containing nucleotide triphosphate hydrolases"/>
    <property type="match status" value="1"/>
</dbReference>
<comment type="caution">
    <text evidence="1">The sequence shown here is derived from an EMBL/GenBank/DDBJ whole genome shotgun (WGS) entry which is preliminary data.</text>
</comment>
<protein>
    <submittedName>
        <fullName evidence="1">TniB family NTP-binding protein</fullName>
    </submittedName>
</protein>
<proteinExistence type="predicted"/>
<keyword evidence="2" id="KW-1185">Reference proteome</keyword>
<dbReference type="Pfam" id="PF05621">
    <property type="entry name" value="TniB"/>
    <property type="match status" value="1"/>
</dbReference>
<dbReference type="SUPFAM" id="SSF52540">
    <property type="entry name" value="P-loop containing nucleoside triphosphate hydrolases"/>
    <property type="match status" value="1"/>
</dbReference>
<dbReference type="InterPro" id="IPR027417">
    <property type="entry name" value="P-loop_NTPase"/>
</dbReference>
<dbReference type="EMBL" id="JBHSCR010000028">
    <property type="protein sequence ID" value="MFC4349519.1"/>
    <property type="molecule type" value="Genomic_DNA"/>
</dbReference>
<organism evidence="1 2">
    <name type="scientific">Kordiimonas lipolytica</name>
    <dbReference type="NCBI Taxonomy" id="1662421"/>
    <lineage>
        <taxon>Bacteria</taxon>
        <taxon>Pseudomonadati</taxon>
        <taxon>Pseudomonadota</taxon>
        <taxon>Alphaproteobacteria</taxon>
        <taxon>Kordiimonadales</taxon>
        <taxon>Kordiimonadaceae</taxon>
        <taxon>Kordiimonas</taxon>
    </lineage>
</organism>
<dbReference type="InterPro" id="IPR008868">
    <property type="entry name" value="TniB"/>
</dbReference>
<reference evidence="2" key="1">
    <citation type="journal article" date="2019" name="Int. J. Syst. Evol. Microbiol.">
        <title>The Global Catalogue of Microorganisms (GCM) 10K type strain sequencing project: providing services to taxonomists for standard genome sequencing and annotation.</title>
        <authorList>
            <consortium name="The Broad Institute Genomics Platform"/>
            <consortium name="The Broad Institute Genome Sequencing Center for Infectious Disease"/>
            <person name="Wu L."/>
            <person name="Ma J."/>
        </authorList>
    </citation>
    <scope>NUCLEOTIDE SEQUENCE [LARGE SCALE GENOMIC DNA]</scope>
    <source>
        <strain evidence="2">CGMCC 1.15304</strain>
    </source>
</reference>
<sequence length="295" mass="33818">MEHLEAQTRSMMEKPLQDRISHVKTIKWIGYPKAVQILNEMEDLIDHPPSHRMPNILIASPTNNGKTMIMKRFMELHPASDEPECDAASVPVFAVQMPPRPDPRRFYMKILQALFATYRDSDNLARLETQAISLMQSCGVKMLLIDDLHNMLAGRVDAQRQFLNMLRTIGNELEASLVCFGTQGALRAIQLDDQLANRFIPYILPTWQMDKEFRMLLNTYESLLPFPERSYLAAKETAHYILTKSEGTIGEAFALINRAAKIALEQAKTHIEPNHLENCGYIPPKERRRAAELRF</sequence>
<name>A0ABV8UGD4_9PROT</name>